<organism evidence="2 3">
    <name type="scientific">Carex littledalei</name>
    <dbReference type="NCBI Taxonomy" id="544730"/>
    <lineage>
        <taxon>Eukaryota</taxon>
        <taxon>Viridiplantae</taxon>
        <taxon>Streptophyta</taxon>
        <taxon>Embryophyta</taxon>
        <taxon>Tracheophyta</taxon>
        <taxon>Spermatophyta</taxon>
        <taxon>Magnoliopsida</taxon>
        <taxon>Liliopsida</taxon>
        <taxon>Poales</taxon>
        <taxon>Cyperaceae</taxon>
        <taxon>Cyperoideae</taxon>
        <taxon>Cariceae</taxon>
        <taxon>Carex</taxon>
        <taxon>Carex subgen. Euthyceras</taxon>
    </lineage>
</organism>
<dbReference type="GO" id="GO:0008270">
    <property type="term" value="F:zinc ion binding"/>
    <property type="evidence" value="ECO:0007669"/>
    <property type="project" value="InterPro"/>
</dbReference>
<gene>
    <name evidence="2" type="ORF">FCM35_KLT01366</name>
</gene>
<dbReference type="EMBL" id="SWLB01000010">
    <property type="protein sequence ID" value="KAF3333675.1"/>
    <property type="molecule type" value="Genomic_DNA"/>
</dbReference>
<sequence>METTVQPFSDQGQALHPLCQILCPGSCVAATRTDHPPKQTSDATLSQTHPYASNQSTTPPPPANPPASSQSLSTTTPPPVNPLPATAPHHPPPANPPPADRPAHPANHKLTLPNLRPAKSLPKPSSNYVSYISPHSPTKLRFPPSLAFPEWRDRCFRCCRSGHTQAMCRNPMKCGRCWKDGHPGTRCLTRAKVPGEQSKQPQGTTTKPPFEPLFDELLVGSRPLAWPDMPLERPLTTTCFLDRDEDYEAEIRRLRQCVVVQSLEWEGELLADMVAEFAVTTELVKLEEISVASLSCSTCLIHLPPALAPDTFIRAIPARIWDLGLDFQSWSPYSSATTAVSEFKVLLELRDLPIRLWRESFVIRLVSSFGLYLGSLSQPHTADYAAMSVVVATDKLDRIPHQMEVVIGGLRSTIRILPIKWVQAPIYDKGDMPFRPSEFTRPESQPLISYGGSPSSSEEPLEQDEEEMIRVPRKVVLQMCHGRNLESLPPDIRAFVEITQGQSSQSSPHPDNRDVAAPGSQTAGTQTDYQPLGLSLEVLATRDPSSNNPNPHHQSSSDPVEALTPNPPHGSRIRLLRRTNEEIVTETPLLLPAPPASQDPSPPFEDLSGLPTATGARLRPTGATGARLWPSLPHSDLPTIRSADLTPIAQGDNRLVSMCPQVSQANRLETGPSQYGLRSATKRKPTAKNDSGPSKRNSAEGSETLGPNTDIALGLEGFYQIQVSNSYTAKLAQDWGLLPKAVRREIEKDNQERWRAYTLLSDSHQQDSPEGTGPTSPGGEHHPARDL</sequence>
<reference evidence="2" key="1">
    <citation type="submission" date="2020-01" db="EMBL/GenBank/DDBJ databases">
        <title>Genome sequence of Kobresia littledalei, the first chromosome-level genome in the family Cyperaceae.</title>
        <authorList>
            <person name="Qu G."/>
        </authorList>
    </citation>
    <scope>NUCLEOTIDE SEQUENCE</scope>
    <source>
        <strain evidence="2">C.B.Clarke</strain>
        <tissue evidence="2">Leaf</tissue>
    </source>
</reference>
<accession>A0A833VN05</accession>
<feature type="compositionally biased region" description="Polar residues" evidence="1">
    <location>
        <begin position="663"/>
        <end position="673"/>
    </location>
</feature>
<feature type="region of interest" description="Disordered" evidence="1">
    <location>
        <begin position="541"/>
        <end position="574"/>
    </location>
</feature>
<dbReference type="InterPro" id="IPR036875">
    <property type="entry name" value="Znf_CCHC_sf"/>
</dbReference>
<feature type="compositionally biased region" description="Polar residues" evidence="1">
    <location>
        <begin position="519"/>
        <end position="528"/>
    </location>
</feature>
<feature type="compositionally biased region" description="Low complexity" evidence="1">
    <location>
        <begin position="543"/>
        <end position="559"/>
    </location>
</feature>
<keyword evidence="3" id="KW-1185">Reference proteome</keyword>
<feature type="compositionally biased region" description="Polar residues" evidence="1">
    <location>
        <begin position="38"/>
        <end position="52"/>
    </location>
</feature>
<feature type="region of interest" description="Disordered" evidence="1">
    <location>
        <begin position="663"/>
        <end position="706"/>
    </location>
</feature>
<feature type="region of interest" description="Disordered" evidence="1">
    <location>
        <begin position="434"/>
        <end position="466"/>
    </location>
</feature>
<comment type="caution">
    <text evidence="2">The sequence shown here is derived from an EMBL/GenBank/DDBJ whole genome shotgun (WGS) entry which is preliminary data.</text>
</comment>
<feature type="region of interest" description="Disordered" evidence="1">
    <location>
        <begin position="586"/>
        <end position="635"/>
    </location>
</feature>
<feature type="compositionally biased region" description="Low complexity" evidence="1">
    <location>
        <begin position="768"/>
        <end position="778"/>
    </location>
</feature>
<evidence type="ECO:0000313" key="2">
    <source>
        <dbReference type="EMBL" id="KAF3333675.1"/>
    </source>
</evidence>
<evidence type="ECO:0008006" key="4">
    <source>
        <dbReference type="Google" id="ProtNLM"/>
    </source>
</evidence>
<feature type="compositionally biased region" description="Low complexity" evidence="1">
    <location>
        <begin position="66"/>
        <end position="75"/>
    </location>
</feature>
<feature type="compositionally biased region" description="Pro residues" evidence="1">
    <location>
        <begin position="591"/>
        <end position="603"/>
    </location>
</feature>
<proteinExistence type="predicted"/>
<evidence type="ECO:0000313" key="3">
    <source>
        <dbReference type="Proteomes" id="UP000623129"/>
    </source>
</evidence>
<dbReference type="SUPFAM" id="SSF57756">
    <property type="entry name" value="Retrovirus zinc finger-like domains"/>
    <property type="match status" value="1"/>
</dbReference>
<feature type="compositionally biased region" description="Pro residues" evidence="1">
    <location>
        <begin position="89"/>
        <end position="100"/>
    </location>
</feature>
<feature type="compositionally biased region" description="Polar residues" evidence="1">
    <location>
        <begin position="500"/>
        <end position="509"/>
    </location>
</feature>
<feature type="region of interest" description="Disordered" evidence="1">
    <location>
        <begin position="500"/>
        <end position="528"/>
    </location>
</feature>
<protein>
    <recommendedName>
        <fullName evidence="4">CCHC-type domain-containing protein</fullName>
    </recommendedName>
</protein>
<name>A0A833VN05_9POAL</name>
<feature type="region of interest" description="Disordered" evidence="1">
    <location>
        <begin position="756"/>
        <end position="787"/>
    </location>
</feature>
<feature type="region of interest" description="Disordered" evidence="1">
    <location>
        <begin position="33"/>
        <end position="125"/>
    </location>
</feature>
<evidence type="ECO:0000256" key="1">
    <source>
        <dbReference type="SAM" id="MobiDB-lite"/>
    </source>
</evidence>
<dbReference type="AlphaFoldDB" id="A0A833VN05"/>
<feature type="compositionally biased region" description="Polar residues" evidence="1">
    <location>
        <begin position="688"/>
        <end position="706"/>
    </location>
</feature>
<dbReference type="GO" id="GO:0003676">
    <property type="term" value="F:nucleic acid binding"/>
    <property type="evidence" value="ECO:0007669"/>
    <property type="project" value="InterPro"/>
</dbReference>
<dbReference type="Proteomes" id="UP000623129">
    <property type="component" value="Unassembled WGS sequence"/>
</dbReference>